<evidence type="ECO:0000256" key="2">
    <source>
        <dbReference type="ARBA" id="ARBA00006856"/>
    </source>
</evidence>
<feature type="region of interest" description="Disordered" evidence="8">
    <location>
        <begin position="804"/>
        <end position="942"/>
    </location>
</feature>
<reference evidence="10" key="1">
    <citation type="thesis" date="2020" institute="ProQuest LLC" country="789 East Eisenhower Parkway, Ann Arbor, MI, USA">
        <title>Comparative Genomics and Chromosome Evolution.</title>
        <authorList>
            <person name="Mudd A.B."/>
        </authorList>
    </citation>
    <scope>NUCLEOTIDE SEQUENCE</scope>
    <source>
        <strain evidence="10">237g6f4</strain>
        <tissue evidence="10">Blood</tissue>
    </source>
</reference>
<comment type="caution">
    <text evidence="10">The sequence shown here is derived from an EMBL/GenBank/DDBJ whole genome shotgun (WGS) entry which is preliminary data.</text>
</comment>
<dbReference type="InterPro" id="IPR003890">
    <property type="entry name" value="MIF4G-like_typ-3"/>
</dbReference>
<dbReference type="Pfam" id="PF02854">
    <property type="entry name" value="MIF4G"/>
    <property type="match status" value="1"/>
</dbReference>
<dbReference type="InterPro" id="IPR003891">
    <property type="entry name" value="Initiation_fac_eIF4g_MI"/>
</dbReference>
<feature type="compositionally biased region" description="Low complexity" evidence="8">
    <location>
        <begin position="86"/>
        <end position="96"/>
    </location>
</feature>
<evidence type="ECO:0000259" key="9">
    <source>
        <dbReference type="PROSITE" id="PS51366"/>
    </source>
</evidence>
<feature type="region of interest" description="Disordered" evidence="8">
    <location>
        <begin position="218"/>
        <end position="269"/>
    </location>
</feature>
<feature type="compositionally biased region" description="Basic and acidic residues" evidence="8">
    <location>
        <begin position="907"/>
        <end position="926"/>
    </location>
</feature>
<dbReference type="AlphaFoldDB" id="A0AAV7AF94"/>
<feature type="compositionally biased region" description="Acidic residues" evidence="8">
    <location>
        <begin position="554"/>
        <end position="585"/>
    </location>
</feature>
<evidence type="ECO:0000256" key="7">
    <source>
        <dbReference type="ARBA" id="ARBA00042174"/>
    </source>
</evidence>
<evidence type="ECO:0000256" key="3">
    <source>
        <dbReference type="ARBA" id="ARBA00022664"/>
    </source>
</evidence>
<feature type="compositionally biased region" description="Basic residues" evidence="8">
    <location>
        <begin position="882"/>
        <end position="893"/>
    </location>
</feature>
<keyword evidence="3" id="KW-0507">mRNA processing</keyword>
<dbReference type="SMART" id="SM00544">
    <property type="entry name" value="MA3"/>
    <property type="match status" value="1"/>
</dbReference>
<dbReference type="GO" id="GO:0000398">
    <property type="term" value="P:mRNA splicing, via spliceosome"/>
    <property type="evidence" value="ECO:0007669"/>
    <property type="project" value="TreeGrafter"/>
</dbReference>
<feature type="region of interest" description="Disordered" evidence="8">
    <location>
        <begin position="61"/>
        <end position="106"/>
    </location>
</feature>
<dbReference type="FunFam" id="1.25.40.180:FF:000004">
    <property type="entry name" value="pre-mRNA-splicing factor CWC22 homolog"/>
    <property type="match status" value="1"/>
</dbReference>
<evidence type="ECO:0000256" key="1">
    <source>
        <dbReference type="ARBA" id="ARBA00004324"/>
    </source>
</evidence>
<evidence type="ECO:0000256" key="6">
    <source>
        <dbReference type="ARBA" id="ARBA00040488"/>
    </source>
</evidence>
<feature type="compositionally biased region" description="Basic and acidic residues" evidence="8">
    <location>
        <begin position="218"/>
        <end position="235"/>
    </location>
</feature>
<dbReference type="Pfam" id="PF02847">
    <property type="entry name" value="MA3"/>
    <property type="match status" value="1"/>
</dbReference>
<dbReference type="GO" id="GO:0016607">
    <property type="term" value="C:nuclear speck"/>
    <property type="evidence" value="ECO:0007669"/>
    <property type="project" value="UniProtKB-SubCell"/>
</dbReference>
<dbReference type="Gene3D" id="1.25.40.180">
    <property type="match status" value="1"/>
</dbReference>
<accession>A0AAV7AF94</accession>
<dbReference type="SUPFAM" id="SSF48371">
    <property type="entry name" value="ARM repeat"/>
    <property type="match status" value="1"/>
</dbReference>
<evidence type="ECO:0000256" key="8">
    <source>
        <dbReference type="SAM" id="MobiDB-lite"/>
    </source>
</evidence>
<feature type="compositionally biased region" description="Basic and acidic residues" evidence="8">
    <location>
        <begin position="858"/>
        <end position="881"/>
    </location>
</feature>
<evidence type="ECO:0000256" key="5">
    <source>
        <dbReference type="ARBA" id="ARBA00023242"/>
    </source>
</evidence>
<comment type="subcellular location">
    <subcellularLocation>
        <location evidence="1">Nucleus speckle</location>
    </subcellularLocation>
</comment>
<feature type="region of interest" description="Disordered" evidence="8">
    <location>
        <begin position="549"/>
        <end position="591"/>
    </location>
</feature>
<evidence type="ECO:0000313" key="11">
    <source>
        <dbReference type="Proteomes" id="UP000824782"/>
    </source>
</evidence>
<dbReference type="InterPro" id="IPR050781">
    <property type="entry name" value="CWC22_splicing_factor"/>
</dbReference>
<keyword evidence="11" id="KW-1185">Reference proteome</keyword>
<dbReference type="GO" id="GO:0003723">
    <property type="term" value="F:RNA binding"/>
    <property type="evidence" value="ECO:0007669"/>
    <property type="project" value="InterPro"/>
</dbReference>
<comment type="similarity">
    <text evidence="2">Belongs to the CWC22 family.</text>
</comment>
<name>A0AAV7AF94_ENGPU</name>
<keyword evidence="5" id="KW-0539">Nucleus</keyword>
<organism evidence="10 11">
    <name type="scientific">Engystomops pustulosus</name>
    <name type="common">Tungara frog</name>
    <name type="synonym">Physalaemus pustulosus</name>
    <dbReference type="NCBI Taxonomy" id="76066"/>
    <lineage>
        <taxon>Eukaryota</taxon>
        <taxon>Metazoa</taxon>
        <taxon>Chordata</taxon>
        <taxon>Craniata</taxon>
        <taxon>Vertebrata</taxon>
        <taxon>Euteleostomi</taxon>
        <taxon>Amphibia</taxon>
        <taxon>Batrachia</taxon>
        <taxon>Anura</taxon>
        <taxon>Neobatrachia</taxon>
        <taxon>Hyloidea</taxon>
        <taxon>Leptodactylidae</taxon>
        <taxon>Leiuperinae</taxon>
        <taxon>Engystomops</taxon>
    </lineage>
</organism>
<gene>
    <name evidence="10" type="ORF">GDO81_017346</name>
</gene>
<dbReference type="SMART" id="SM00543">
    <property type="entry name" value="MIF4G"/>
    <property type="match status" value="1"/>
</dbReference>
<proteinExistence type="inferred from homology"/>
<dbReference type="GO" id="GO:0071013">
    <property type="term" value="C:catalytic step 2 spliceosome"/>
    <property type="evidence" value="ECO:0007669"/>
    <property type="project" value="TreeGrafter"/>
</dbReference>
<feature type="compositionally biased region" description="Low complexity" evidence="8">
    <location>
        <begin position="810"/>
        <end position="843"/>
    </location>
</feature>
<protein>
    <recommendedName>
        <fullName evidence="6">Pre-mRNA-splicing factor CWC22 homolog</fullName>
    </recommendedName>
    <alternativeName>
        <fullName evidence="7">Nucampholin homolog</fullName>
    </alternativeName>
</protein>
<feature type="domain" description="MI" evidence="9">
    <location>
        <begin position="602"/>
        <end position="718"/>
    </location>
</feature>
<evidence type="ECO:0000256" key="4">
    <source>
        <dbReference type="ARBA" id="ARBA00023187"/>
    </source>
</evidence>
<keyword evidence="4" id="KW-0508">mRNA splicing</keyword>
<dbReference type="PANTHER" id="PTHR18034:SF3">
    <property type="entry name" value="PRE-MRNA-SPLICING FACTOR CWC22 HOMOLOG"/>
    <property type="match status" value="1"/>
</dbReference>
<dbReference type="PANTHER" id="PTHR18034">
    <property type="entry name" value="CELL CYCLE CONTROL PROTEIN CWF22-RELATED"/>
    <property type="match status" value="1"/>
</dbReference>
<dbReference type="Proteomes" id="UP000824782">
    <property type="component" value="Unassembled WGS sequence"/>
</dbReference>
<evidence type="ECO:0000313" key="10">
    <source>
        <dbReference type="EMBL" id="KAG8559465.1"/>
    </source>
</evidence>
<dbReference type="PROSITE" id="PS51366">
    <property type="entry name" value="MI"/>
    <property type="match status" value="1"/>
</dbReference>
<sequence length="942" mass="105569">MRLLLHRGQPGLICCGQEVTKRQPGYAADDVHSGTRLCCANAAVNSGTPGSVLRLLLPQRTPGSDADAVHSGTPAQLLTPPPARPRPSSTAAPGSAEAAVHSGTRSAAAAVHSGTRLCGGGLHSGTRLRRGMVCTAAPGYVGCCAQRHPALLRLLCPQRHQALLRLRAQRHPALLAAVHSGTGSCAAAVKQRHPALAADVGTAANRLCWRLLDGDRNRSRSRERSRRDPDRDSYRKRSQKSPSPSRRNEERSEEQTSTEPAVKKKKDEVDPILTRTGGAYIPPAKLRMMQEQITDKSSLAYQRMSWEALKKSINGLINKVNVSNIGNIIQELLQENIIRGRGQLARSVLLAQNASPIFTHVYAAVVAIINTKFPQIGELILKRLILNFRKGYRRNDKKLCLTSSKFVAHLINQNVAHEVLALEMLTLLLERPTDDSVEVSIGFLKECGLKLTQVTPRGINAIFERLRNILHESEIDKRVQYMIEVMFAVRKDGFKDHPVIPEGLDLVEEEDQFTHMLPLEDNYNPEDVLNVFKMDPNFLENEEKYKTIKKDILDEGDSDSDGEEGGSSDDSENEEDDENAEEAGEEGDKVTIHDKTEINLVSFRRTIYLAIQSSLDFEECAHKLIKMDFPDSQTKELCNMILDCCAQQRTYEKFFGLLAGRFCLLKKEYMESFEGIFREQYETIHRLETNKLRNVAKMFAHLFYTDSIPWSALECINLSEETTTSSSRIFVKILFQELCEYMGLPKLNARLKDVTLQPFFEGLLPMDNPKNTRFAINFFTSIGLGGLTDELREHLKNAPKMIMTQKQNVESSDSSSSSSSESSSESSSDSSSSDSESSSSSSDSGRRGKWSLPTKRFPWLERRTLQGEEKRHQRKAELKRRPQERKKVGKKLRKQDPGKKTLKRGKEKRDITKTDTKRDSPADRTRTPNTHHIQKAPGDDVS</sequence>
<dbReference type="EMBL" id="WNYA01000008">
    <property type="protein sequence ID" value="KAG8559465.1"/>
    <property type="molecule type" value="Genomic_DNA"/>
</dbReference>
<dbReference type="InterPro" id="IPR016024">
    <property type="entry name" value="ARM-type_fold"/>
</dbReference>